<dbReference type="FunCoup" id="A0A1Y5RBG8">
    <property type="interactions" value="13"/>
</dbReference>
<feature type="region of interest" description="Disordered" evidence="1">
    <location>
        <begin position="75"/>
        <end position="235"/>
    </location>
</feature>
<feature type="compositionally biased region" description="Basic and acidic residues" evidence="1">
    <location>
        <begin position="1"/>
        <end position="19"/>
    </location>
</feature>
<dbReference type="SUPFAM" id="SSF88713">
    <property type="entry name" value="Glycoside hydrolase/deacetylase"/>
    <property type="match status" value="1"/>
</dbReference>
<gene>
    <name evidence="3" type="ORF">OCH7691_00224</name>
</gene>
<evidence type="ECO:0000256" key="1">
    <source>
        <dbReference type="SAM" id="MobiDB-lite"/>
    </source>
</evidence>
<evidence type="ECO:0000256" key="2">
    <source>
        <dbReference type="SAM" id="Phobius"/>
    </source>
</evidence>
<dbReference type="PANTHER" id="PTHR30105:SF2">
    <property type="entry name" value="DIVERGENT POLYSACCHARIDE DEACETYLASE SUPERFAMILY"/>
    <property type="match status" value="1"/>
</dbReference>
<dbReference type="InterPro" id="IPR011330">
    <property type="entry name" value="Glyco_hydro/deAcase_b/a-brl"/>
</dbReference>
<dbReference type="CDD" id="cd10936">
    <property type="entry name" value="CE4_DAC2"/>
    <property type="match status" value="1"/>
</dbReference>
<feature type="region of interest" description="Disordered" evidence="1">
    <location>
        <begin position="1"/>
        <end position="21"/>
    </location>
</feature>
<accession>A0A1Y5RBG8</accession>
<feature type="transmembrane region" description="Helical" evidence="2">
    <location>
        <begin position="21"/>
        <end position="44"/>
    </location>
</feature>
<dbReference type="Gene3D" id="3.20.20.370">
    <property type="entry name" value="Glycoside hydrolase/deacetylase"/>
    <property type="match status" value="1"/>
</dbReference>
<dbReference type="Proteomes" id="UP000193200">
    <property type="component" value="Unassembled WGS sequence"/>
</dbReference>
<reference evidence="3 4" key="1">
    <citation type="submission" date="2017-03" db="EMBL/GenBank/DDBJ databases">
        <authorList>
            <person name="Afonso C.L."/>
            <person name="Miller P.J."/>
            <person name="Scott M.A."/>
            <person name="Spackman E."/>
            <person name="Goraichik I."/>
            <person name="Dimitrov K.M."/>
            <person name="Suarez D.L."/>
            <person name="Swayne D.E."/>
        </authorList>
    </citation>
    <scope>NUCLEOTIDE SEQUENCE [LARGE SCALE GENOMIC DNA]</scope>
    <source>
        <strain evidence="3 4">CECT 7691</strain>
    </source>
</reference>
<evidence type="ECO:0000313" key="3">
    <source>
        <dbReference type="EMBL" id="SLN13452.1"/>
    </source>
</evidence>
<dbReference type="RefSeq" id="WP_085881585.1">
    <property type="nucleotide sequence ID" value="NZ_FWFR01000001.1"/>
</dbReference>
<dbReference type="InParanoid" id="A0A1Y5RBG8"/>
<dbReference type="GO" id="GO:0005975">
    <property type="term" value="P:carbohydrate metabolic process"/>
    <property type="evidence" value="ECO:0007669"/>
    <property type="project" value="InterPro"/>
</dbReference>
<protein>
    <submittedName>
        <fullName evidence="3">Divergent polysaccharide deacetylase</fullName>
    </submittedName>
</protein>
<dbReference type="EMBL" id="FWFR01000001">
    <property type="protein sequence ID" value="SLN13452.1"/>
    <property type="molecule type" value="Genomic_DNA"/>
</dbReference>
<name>A0A1Y5RBG8_9PROT</name>
<evidence type="ECO:0000313" key="4">
    <source>
        <dbReference type="Proteomes" id="UP000193200"/>
    </source>
</evidence>
<dbReference type="OrthoDB" id="9784811at2"/>
<sequence length="497" mass="51720">MARSEKRSVASKNSREDPVQGRSLALPLAFLALVVALGGLAGWLTATYDSDAEALKSGEAAIASIAVLEGATDVPAEAAPVPEPDPVSGSSPAGRGEEATQPPPGDPDRPAATEMPAPAPPAASPGQPQEAAADHGPERTAGPAPAPGPVQTPAPTSPTTPPPALPATPAPDQVAALPPEQTAPSREVPAAAGPPPSTAPSAERETTLAALPPQNSVTARPPPPDDVGALGGPVPDPELVFHTDFGPLPIIGADGRQSWQVYARPFEDPHQRPRIAIVVSDMGLSQSATNTAIQQLPGTITLAFAPFAKNLQEWILAARAAGHETLLQIPMEPYDYPDNDPGPYTLLTNLTPGDNIQRLEYLLSRASGYAGITSFMGARFTSSEDDMRPVIKALHDRGLMLLDSRASRFSVAGRVATEIGAHRALNNRFIDSEPNRTAIDGRLHDLERIAAAEGSAIGIALGYPVTIERLAEWAATLNEKGLVLAPVSALVDRQEVE</sequence>
<keyword evidence="2" id="KW-0472">Membrane</keyword>
<dbReference type="InterPro" id="IPR006837">
    <property type="entry name" value="Divergent_DAC"/>
</dbReference>
<feature type="compositionally biased region" description="Pro residues" evidence="1">
    <location>
        <begin position="144"/>
        <end position="169"/>
    </location>
</feature>
<dbReference type="AlphaFoldDB" id="A0A1Y5RBG8"/>
<keyword evidence="2" id="KW-0812">Transmembrane</keyword>
<keyword evidence="4" id="KW-1185">Reference proteome</keyword>
<keyword evidence="2" id="KW-1133">Transmembrane helix</keyword>
<proteinExistence type="predicted"/>
<organism evidence="3 4">
    <name type="scientific">Oceanibacterium hippocampi</name>
    <dbReference type="NCBI Taxonomy" id="745714"/>
    <lineage>
        <taxon>Bacteria</taxon>
        <taxon>Pseudomonadati</taxon>
        <taxon>Pseudomonadota</taxon>
        <taxon>Alphaproteobacteria</taxon>
        <taxon>Sneathiellales</taxon>
        <taxon>Sneathiellaceae</taxon>
        <taxon>Oceanibacterium</taxon>
    </lineage>
</organism>
<dbReference type="Pfam" id="PF04748">
    <property type="entry name" value="Polysacc_deac_2"/>
    <property type="match status" value="1"/>
</dbReference>
<dbReference type="PANTHER" id="PTHR30105">
    <property type="entry name" value="UNCHARACTERIZED YIBQ-RELATED"/>
    <property type="match status" value="1"/>
</dbReference>